<dbReference type="AlphaFoldDB" id="A0A0A9CYN6"/>
<reference evidence="2" key="2">
    <citation type="journal article" date="2015" name="Data Brief">
        <title>Shoot transcriptome of the giant reed, Arundo donax.</title>
        <authorList>
            <person name="Barrero R.A."/>
            <person name="Guerrero F.D."/>
            <person name="Moolhuijzen P."/>
            <person name="Goolsby J.A."/>
            <person name="Tidwell J."/>
            <person name="Bellgard S.E."/>
            <person name="Bellgard M.I."/>
        </authorList>
    </citation>
    <scope>NUCLEOTIDE SEQUENCE</scope>
    <source>
        <tissue evidence="2">Shoot tissue taken approximately 20 cm above the soil surface</tissue>
    </source>
</reference>
<evidence type="ECO:0000313" key="2">
    <source>
        <dbReference type="EMBL" id="JAD78515.1"/>
    </source>
</evidence>
<feature type="compositionally biased region" description="Basic and acidic residues" evidence="1">
    <location>
        <begin position="137"/>
        <end position="151"/>
    </location>
</feature>
<proteinExistence type="predicted"/>
<accession>A0A0A9CYN6</accession>
<evidence type="ECO:0000256" key="1">
    <source>
        <dbReference type="SAM" id="MobiDB-lite"/>
    </source>
</evidence>
<feature type="compositionally biased region" description="Polar residues" evidence="1">
    <location>
        <begin position="155"/>
        <end position="166"/>
    </location>
</feature>
<name>A0A0A9CYN6_ARUDO</name>
<dbReference type="EMBL" id="GBRH01219380">
    <property type="protein sequence ID" value="JAD78515.1"/>
    <property type="molecule type" value="Transcribed_RNA"/>
</dbReference>
<reference evidence="2" key="1">
    <citation type="submission" date="2014-09" db="EMBL/GenBank/DDBJ databases">
        <authorList>
            <person name="Magalhaes I.L.F."/>
            <person name="Oliveira U."/>
            <person name="Santos F.R."/>
            <person name="Vidigal T.H.D.A."/>
            <person name="Brescovit A.D."/>
            <person name="Santos A.J."/>
        </authorList>
    </citation>
    <scope>NUCLEOTIDE SEQUENCE</scope>
    <source>
        <tissue evidence="2">Shoot tissue taken approximately 20 cm above the soil surface</tissue>
    </source>
</reference>
<protein>
    <submittedName>
        <fullName evidence="2">Uncharacterized protein</fullName>
    </submittedName>
</protein>
<sequence>MCSQSELLLFDPLSSFFLLSSRRFSASLLASFSPTGVAPLDRSSASAFSSLNRLRSLTSFAISSRCFRSSSSSISFSSLANLFSSAFLFAFSTLLSSAFPPLSPLLDNLLPSGPNPSLSPDDVNLNILLDNHLIVTQKDENKRHENPKKELSPGQRRSGQYAESQS</sequence>
<organism evidence="2">
    <name type="scientific">Arundo donax</name>
    <name type="common">Giant reed</name>
    <name type="synonym">Donax arundinaceus</name>
    <dbReference type="NCBI Taxonomy" id="35708"/>
    <lineage>
        <taxon>Eukaryota</taxon>
        <taxon>Viridiplantae</taxon>
        <taxon>Streptophyta</taxon>
        <taxon>Embryophyta</taxon>
        <taxon>Tracheophyta</taxon>
        <taxon>Spermatophyta</taxon>
        <taxon>Magnoliopsida</taxon>
        <taxon>Liliopsida</taxon>
        <taxon>Poales</taxon>
        <taxon>Poaceae</taxon>
        <taxon>PACMAD clade</taxon>
        <taxon>Arundinoideae</taxon>
        <taxon>Arundineae</taxon>
        <taxon>Arundo</taxon>
    </lineage>
</organism>
<feature type="region of interest" description="Disordered" evidence="1">
    <location>
        <begin position="136"/>
        <end position="166"/>
    </location>
</feature>